<sequence length="223" mass="24938">MSANLLTLCLSLAATFLTCAAASFLIWGSEALNYLLPSLLFASPVFIFIFAAFYFFSAKYVNNNSELLKQKGILFNPEYASPNHEYWSKAIKFLGYLEVASGLLCTGVFITNLIFTTQPILLSILNITISIFVYISGLLLLNKKEKGLKFSLICQILTLFSIKNARVYFRPSMIIQFNFSIKFGDSAIGINIIALIFAILIFKTMTSQPNNLINRTENTSVQN</sequence>
<protein>
    <submittedName>
        <fullName evidence="3">Uncharacterized protein</fullName>
    </submittedName>
</protein>
<reference evidence="3 4" key="1">
    <citation type="submission" date="2019-07" db="EMBL/GenBank/DDBJ databases">
        <title>Genomic Encyclopedia of Type Strains, Phase IV (KMG-IV): sequencing the most valuable type-strain genomes for metagenomic binning, comparative biology and taxonomic classification.</title>
        <authorList>
            <person name="Goeker M."/>
        </authorList>
    </citation>
    <scope>NUCLEOTIDE SEQUENCE [LARGE SCALE GENOMIC DNA]</scope>
    <source>
        <strain evidence="3 4">SS015</strain>
    </source>
</reference>
<feature type="transmembrane region" description="Helical" evidence="1">
    <location>
        <begin position="31"/>
        <end position="56"/>
    </location>
</feature>
<keyword evidence="2" id="KW-0732">Signal</keyword>
<name>A0A5D3WPW3_9BACT</name>
<keyword evidence="1" id="KW-0472">Membrane</keyword>
<feature type="transmembrane region" description="Helical" evidence="1">
    <location>
        <begin position="93"/>
        <end position="114"/>
    </location>
</feature>
<organism evidence="3 4">
    <name type="scientific">Geothermobacter ehrlichii</name>
    <dbReference type="NCBI Taxonomy" id="213224"/>
    <lineage>
        <taxon>Bacteria</taxon>
        <taxon>Pseudomonadati</taxon>
        <taxon>Thermodesulfobacteriota</taxon>
        <taxon>Desulfuromonadia</taxon>
        <taxon>Desulfuromonadales</taxon>
        <taxon>Geothermobacteraceae</taxon>
        <taxon>Geothermobacter</taxon>
    </lineage>
</organism>
<comment type="caution">
    <text evidence="3">The sequence shown here is derived from an EMBL/GenBank/DDBJ whole genome shotgun (WGS) entry which is preliminary data.</text>
</comment>
<evidence type="ECO:0000313" key="4">
    <source>
        <dbReference type="Proteomes" id="UP000324159"/>
    </source>
</evidence>
<keyword evidence="1" id="KW-0812">Transmembrane</keyword>
<feature type="signal peptide" evidence="2">
    <location>
        <begin position="1"/>
        <end position="20"/>
    </location>
</feature>
<dbReference type="RefSeq" id="WP_148895076.1">
    <property type="nucleotide sequence ID" value="NZ_VNIB01000002.1"/>
</dbReference>
<dbReference type="Proteomes" id="UP000324159">
    <property type="component" value="Unassembled WGS sequence"/>
</dbReference>
<evidence type="ECO:0000256" key="2">
    <source>
        <dbReference type="SAM" id="SignalP"/>
    </source>
</evidence>
<proteinExistence type="predicted"/>
<accession>A0A5D3WPW3</accession>
<evidence type="ECO:0000256" key="1">
    <source>
        <dbReference type="SAM" id="Phobius"/>
    </source>
</evidence>
<evidence type="ECO:0000313" key="3">
    <source>
        <dbReference type="EMBL" id="TYO99741.1"/>
    </source>
</evidence>
<keyword evidence="1" id="KW-1133">Transmembrane helix</keyword>
<feature type="transmembrane region" description="Helical" evidence="1">
    <location>
        <begin position="120"/>
        <end position="141"/>
    </location>
</feature>
<gene>
    <name evidence="3" type="ORF">EDC39_102268</name>
</gene>
<feature type="transmembrane region" description="Helical" evidence="1">
    <location>
        <begin position="181"/>
        <end position="202"/>
    </location>
</feature>
<dbReference type="AlphaFoldDB" id="A0A5D3WPW3"/>
<keyword evidence="4" id="KW-1185">Reference proteome</keyword>
<dbReference type="EMBL" id="VNIB01000002">
    <property type="protein sequence ID" value="TYO99741.1"/>
    <property type="molecule type" value="Genomic_DNA"/>
</dbReference>
<feature type="chain" id="PRO_5023027790" evidence="2">
    <location>
        <begin position="21"/>
        <end position="223"/>
    </location>
</feature>